<proteinExistence type="predicted"/>
<dbReference type="Proteomes" id="UP001497453">
    <property type="component" value="Chromosome 6"/>
</dbReference>
<dbReference type="InterPro" id="IPR019261">
    <property type="entry name" value="PARG_cat_microbial"/>
</dbReference>
<dbReference type="PANTHER" id="PTHR35596">
    <property type="entry name" value="DUF2263 DOMAIN-CONTAINING PROTEIN"/>
    <property type="match status" value="1"/>
</dbReference>
<dbReference type="Pfam" id="PF10021">
    <property type="entry name" value="PARG_cat_microb"/>
    <property type="match status" value="1"/>
</dbReference>
<dbReference type="NCBIfam" id="TIGR02452">
    <property type="entry name" value="TIGR02452 family protein"/>
    <property type="match status" value="1"/>
</dbReference>
<protein>
    <recommendedName>
        <fullName evidence="1">Microbial-type PARG catalytic domain-containing protein</fullName>
    </recommendedName>
</protein>
<accession>A0ABP1DX17</accession>
<dbReference type="PANTHER" id="PTHR35596:SF1">
    <property type="entry name" value="MICROBIAL-TYPE PARG CATALYTIC DOMAIN-CONTAINING PROTEIN"/>
    <property type="match status" value="1"/>
</dbReference>
<reference evidence="3" key="1">
    <citation type="submission" date="2024-04" db="EMBL/GenBank/DDBJ databases">
        <authorList>
            <person name="Shaw F."/>
            <person name="Minotto A."/>
        </authorList>
    </citation>
    <scope>NUCLEOTIDE SEQUENCE [LARGE SCALE GENOMIC DNA]</scope>
</reference>
<dbReference type="InterPro" id="IPR043472">
    <property type="entry name" value="Macro_dom-like"/>
</dbReference>
<evidence type="ECO:0000313" key="2">
    <source>
        <dbReference type="EMBL" id="CAL1711784.1"/>
    </source>
</evidence>
<keyword evidence="3" id="KW-1185">Reference proteome</keyword>
<organism evidence="2 3">
    <name type="scientific">Somion occarium</name>
    <dbReference type="NCBI Taxonomy" id="3059160"/>
    <lineage>
        <taxon>Eukaryota</taxon>
        <taxon>Fungi</taxon>
        <taxon>Dikarya</taxon>
        <taxon>Basidiomycota</taxon>
        <taxon>Agaricomycotina</taxon>
        <taxon>Agaricomycetes</taxon>
        <taxon>Polyporales</taxon>
        <taxon>Cerrenaceae</taxon>
        <taxon>Somion</taxon>
    </lineage>
</organism>
<sequence>MSGAPSLSSSRRCEVAEETLAALDQRSYLTYDISSQLAFTKENTRYYAPDAELGLWYSATLYESPQPTKISLLRISTLEGAKLLANQVSSQVPKPKVGILNFASAKNPGGGFLDGSQAQEESIARSSSLYLSLTTPIAEPYYTNHRRDPKGGYYSHAMIYSPRVVIIRDDEGAWVEPLEVDIVTSPAVNAGVVRKSSQVTADAIEEVMRERMARIMYLFERQGIRNVVLGSFGTGAFRNDVGMVARIWTDLLLEDGGRFHGAFENVMFAVLGDETFQRFKEVFSSKGVS</sequence>
<dbReference type="PIRSF" id="PIRSF014899">
    <property type="entry name" value="UCP014899"/>
    <property type="match status" value="1"/>
</dbReference>
<dbReference type="EMBL" id="OZ037949">
    <property type="protein sequence ID" value="CAL1711784.1"/>
    <property type="molecule type" value="Genomic_DNA"/>
</dbReference>
<dbReference type="SUPFAM" id="SSF52949">
    <property type="entry name" value="Macro domain-like"/>
    <property type="match status" value="1"/>
</dbReference>
<dbReference type="Gene3D" id="3.40.220.10">
    <property type="entry name" value="Leucine Aminopeptidase, subunit E, domain 1"/>
    <property type="match status" value="1"/>
</dbReference>
<evidence type="ECO:0000313" key="3">
    <source>
        <dbReference type="Proteomes" id="UP001497453"/>
    </source>
</evidence>
<feature type="domain" description="Microbial-type PARG catalytic" evidence="1">
    <location>
        <begin position="16"/>
        <end position="169"/>
    </location>
</feature>
<evidence type="ECO:0000259" key="1">
    <source>
        <dbReference type="Pfam" id="PF10021"/>
    </source>
</evidence>
<dbReference type="InterPro" id="IPR012664">
    <property type="entry name" value="CHP02452"/>
</dbReference>
<gene>
    <name evidence="2" type="ORF">GFSPODELE1_LOCUS8498</name>
</gene>
<name>A0ABP1DX17_9APHY</name>